<dbReference type="AlphaFoldDB" id="A0A2T8IJH7"/>
<feature type="domain" description="PCI" evidence="2">
    <location>
        <begin position="637"/>
        <end position="819"/>
    </location>
</feature>
<dbReference type="Proteomes" id="UP000243499">
    <property type="component" value="Chromosome 5"/>
</dbReference>
<dbReference type="InterPro" id="IPR005062">
    <property type="entry name" value="SAC3/GANP/THP3_conserved"/>
</dbReference>
<reference evidence="3" key="1">
    <citation type="submission" date="2018-04" db="EMBL/GenBank/DDBJ databases">
        <title>WGS assembly of Panicum hallii.</title>
        <authorList>
            <person name="Lovell J."/>
            <person name="Jenkins J."/>
            <person name="Lowry D."/>
            <person name="Mamidi S."/>
            <person name="Sreedasyam A."/>
            <person name="Weng X."/>
            <person name="Barry K."/>
            <person name="Bonette J."/>
            <person name="Campitelli B."/>
            <person name="Daum C."/>
            <person name="Gordon S."/>
            <person name="Gould B."/>
            <person name="Lipzen A."/>
            <person name="Macqueen A."/>
            <person name="Palacio-Mejia J."/>
            <person name="Plott C."/>
            <person name="Shakirov E."/>
            <person name="Shu S."/>
            <person name="Yoshinaga Y."/>
            <person name="Zane M."/>
            <person name="Rokhsar D."/>
            <person name="Grimwood J."/>
            <person name="Schmutz J."/>
            <person name="Juenger T."/>
        </authorList>
    </citation>
    <scope>NUCLEOTIDE SEQUENCE [LARGE SCALE GENOMIC DNA]</scope>
    <source>
        <strain evidence="3">FIL2</strain>
    </source>
</reference>
<dbReference type="InterPro" id="IPR045107">
    <property type="entry name" value="SAC3/GANP/THP3"/>
</dbReference>
<feature type="region of interest" description="Disordered" evidence="1">
    <location>
        <begin position="190"/>
        <end position="217"/>
    </location>
</feature>
<sequence>MDSINQNALYYDPQRDISVSGATQSVTNCEPHVVQSANSYVPCSTSVQHDYNAAQYPNYYYNYLQAQNDSSVQQGVGQHPGSYVGPTSNIYYNSSTHQTAPGSTSNYYYHQNNAWGDGSSVNNHAQSYQSYTPDSNVAQSSSSLPASSVHYQHQYNQWPYYYDQSAQTSGGLAVAGSTASVAKAATIGPDYVHPSNQPPPPGTTSWRSGSGNTVAPPAQAADIQGYQNQYGPKAQVAPVLQNQYVNNIAGIPTLHNQYASSAFQHSSANCNQLPLSNQADQQKALHLHVSSSNVSSVNRVSENSQAPCQDSGTSNVHMVNKVQIPINPRIAPSLPIGMPKMDESNLEANSSLKPAYVCVSMPKNDVKAAQEGSEAVMQVTGSFPVSLRTYVERNLAHCKDDAQRTASRRILKEIITKATADGTLHTKNWDIEPLLNLPEITAGANMTSTGTDLSPFSFSSSRSRPSRRTKSRWEPVAEEKVTNNVEVPKESAKSNICSSLEPTKRTSNSWDLRKFVQSRQVPFSQCSQSTTKKQRTGGGASLTENGNASSDSSKEQDLMKYYSSSITLANSPEEKKRREHRSKRFERSQDVPSKSGSSLPDNDATANIYTGLWCLIMRCLLSRVYETHARLAIQSGDLPEYSQCQSQLKRFYAGGLRGCNLEFSAYNLLCVMLHSNSKRDLLSSMASLPKEAKKDATVKHALEVSAVSSGNYVLFFKLYKVAPNLTSCLMDLYVERMRFEAIKCMSKSYRPTVPIRYAAQVLGFVGIDEVCETNGADGLEEFKKWLKAHGAVLSVDNNGEVQIDTKVSSTSLYMPEPENAVSHGDASLAVDDFLARVS</sequence>
<dbReference type="Gramene" id="PVH37832">
    <property type="protein sequence ID" value="PVH37832"/>
    <property type="gene ID" value="PAHAL_5G100200"/>
</dbReference>
<organism evidence="3">
    <name type="scientific">Panicum hallii</name>
    <dbReference type="NCBI Taxonomy" id="206008"/>
    <lineage>
        <taxon>Eukaryota</taxon>
        <taxon>Viridiplantae</taxon>
        <taxon>Streptophyta</taxon>
        <taxon>Embryophyta</taxon>
        <taxon>Tracheophyta</taxon>
        <taxon>Spermatophyta</taxon>
        <taxon>Magnoliopsida</taxon>
        <taxon>Liliopsida</taxon>
        <taxon>Poales</taxon>
        <taxon>Poaceae</taxon>
        <taxon>PACMAD clade</taxon>
        <taxon>Panicoideae</taxon>
        <taxon>Panicodae</taxon>
        <taxon>Paniceae</taxon>
        <taxon>Panicinae</taxon>
        <taxon>Panicum</taxon>
        <taxon>Panicum sect. Panicum</taxon>
    </lineage>
</organism>
<dbReference type="Pfam" id="PF03399">
    <property type="entry name" value="SAC3_GANP"/>
    <property type="match status" value="1"/>
</dbReference>
<evidence type="ECO:0000259" key="2">
    <source>
        <dbReference type="PROSITE" id="PS50250"/>
    </source>
</evidence>
<feature type="region of interest" description="Disordered" evidence="1">
    <location>
        <begin position="523"/>
        <end position="600"/>
    </location>
</feature>
<feature type="compositionally biased region" description="Polar residues" evidence="1">
    <location>
        <begin position="590"/>
        <end position="600"/>
    </location>
</feature>
<dbReference type="GO" id="GO:0005634">
    <property type="term" value="C:nucleus"/>
    <property type="evidence" value="ECO:0007669"/>
    <property type="project" value="TreeGrafter"/>
</dbReference>
<dbReference type="Gene3D" id="1.25.40.990">
    <property type="match status" value="1"/>
</dbReference>
<feature type="compositionally biased region" description="Polar residues" evidence="1">
    <location>
        <begin position="493"/>
        <end position="504"/>
    </location>
</feature>
<dbReference type="PROSITE" id="PS50250">
    <property type="entry name" value="PCI"/>
    <property type="match status" value="1"/>
</dbReference>
<proteinExistence type="predicted"/>
<feature type="compositionally biased region" description="Polar residues" evidence="1">
    <location>
        <begin position="203"/>
        <end position="213"/>
    </location>
</feature>
<evidence type="ECO:0000313" key="3">
    <source>
        <dbReference type="EMBL" id="PVH37832.1"/>
    </source>
</evidence>
<dbReference type="EMBL" id="CM008050">
    <property type="protein sequence ID" value="PVH37832.1"/>
    <property type="molecule type" value="Genomic_DNA"/>
</dbReference>
<feature type="region of interest" description="Disordered" evidence="1">
    <location>
        <begin position="446"/>
        <end position="504"/>
    </location>
</feature>
<dbReference type="InterPro" id="IPR000717">
    <property type="entry name" value="PCI_dom"/>
</dbReference>
<dbReference type="PANTHER" id="PTHR12436:SF4">
    <property type="entry name" value="LEUKOCYTE RECEPTOR CLUSTER MEMBER 8"/>
    <property type="match status" value="1"/>
</dbReference>
<name>A0A2T8IJH7_9POAL</name>
<feature type="compositionally biased region" description="Basic and acidic residues" evidence="1">
    <location>
        <begin position="471"/>
        <end position="492"/>
    </location>
</feature>
<gene>
    <name evidence="3" type="ORF">PAHAL_5G100200</name>
</gene>
<protein>
    <recommendedName>
        <fullName evidence="2">PCI domain-containing protein</fullName>
    </recommendedName>
</protein>
<feature type="compositionally biased region" description="Low complexity" evidence="1">
    <location>
        <begin position="454"/>
        <end position="463"/>
    </location>
</feature>
<evidence type="ECO:0000256" key="1">
    <source>
        <dbReference type="SAM" id="MobiDB-lite"/>
    </source>
</evidence>
<dbReference type="PANTHER" id="PTHR12436">
    <property type="entry name" value="80 KDA MCM3-ASSOCIATED PROTEIN"/>
    <property type="match status" value="1"/>
</dbReference>
<feature type="compositionally biased region" description="Polar residues" evidence="1">
    <location>
        <begin position="542"/>
        <end position="551"/>
    </location>
</feature>
<accession>A0A2T8IJH7</accession>